<comment type="caution">
    <text evidence="1">The sequence shown here is derived from an EMBL/GenBank/DDBJ whole genome shotgun (WGS) entry which is preliminary data.</text>
</comment>
<dbReference type="AlphaFoldDB" id="A0A9D4S9V4"/>
<accession>A0A9D4S9V4</accession>
<evidence type="ECO:0000313" key="2">
    <source>
        <dbReference type="Proteomes" id="UP000828390"/>
    </source>
</evidence>
<protein>
    <submittedName>
        <fullName evidence="1">Uncharacterized protein</fullName>
    </submittedName>
</protein>
<evidence type="ECO:0000313" key="1">
    <source>
        <dbReference type="EMBL" id="KAH3897136.1"/>
    </source>
</evidence>
<reference evidence="1" key="2">
    <citation type="submission" date="2020-11" db="EMBL/GenBank/DDBJ databases">
        <authorList>
            <person name="McCartney M.A."/>
            <person name="Auch B."/>
            <person name="Kono T."/>
            <person name="Mallez S."/>
            <person name="Becker A."/>
            <person name="Gohl D.M."/>
            <person name="Silverstein K.A.T."/>
            <person name="Koren S."/>
            <person name="Bechman K.B."/>
            <person name="Herman A."/>
            <person name="Abrahante J.E."/>
            <person name="Garbe J."/>
        </authorList>
    </citation>
    <scope>NUCLEOTIDE SEQUENCE</scope>
    <source>
        <strain evidence="1">Duluth1</strain>
        <tissue evidence="1">Whole animal</tissue>
    </source>
</reference>
<sequence length="54" mass="6227">MVWDKEVFDKTETGARARKTEIQEMALQDHALSLARDKEGQGHLEMSGQIEHHH</sequence>
<dbReference type="Proteomes" id="UP000828390">
    <property type="component" value="Unassembled WGS sequence"/>
</dbReference>
<gene>
    <name evidence="1" type="ORF">DPMN_021321</name>
</gene>
<keyword evidence="2" id="KW-1185">Reference proteome</keyword>
<name>A0A9D4S9V4_DREPO</name>
<reference evidence="1" key="1">
    <citation type="journal article" date="2019" name="bioRxiv">
        <title>The Genome of the Zebra Mussel, Dreissena polymorpha: A Resource for Invasive Species Research.</title>
        <authorList>
            <person name="McCartney M.A."/>
            <person name="Auch B."/>
            <person name="Kono T."/>
            <person name="Mallez S."/>
            <person name="Zhang Y."/>
            <person name="Obille A."/>
            <person name="Becker A."/>
            <person name="Abrahante J.E."/>
            <person name="Garbe J."/>
            <person name="Badalamenti J.P."/>
            <person name="Herman A."/>
            <person name="Mangelson H."/>
            <person name="Liachko I."/>
            <person name="Sullivan S."/>
            <person name="Sone E.D."/>
            <person name="Koren S."/>
            <person name="Silverstein K.A.T."/>
            <person name="Beckman K.B."/>
            <person name="Gohl D.M."/>
        </authorList>
    </citation>
    <scope>NUCLEOTIDE SEQUENCE</scope>
    <source>
        <strain evidence="1">Duluth1</strain>
        <tissue evidence="1">Whole animal</tissue>
    </source>
</reference>
<proteinExistence type="predicted"/>
<dbReference type="EMBL" id="JAIWYP010000001">
    <property type="protein sequence ID" value="KAH3897136.1"/>
    <property type="molecule type" value="Genomic_DNA"/>
</dbReference>
<organism evidence="1 2">
    <name type="scientific">Dreissena polymorpha</name>
    <name type="common">Zebra mussel</name>
    <name type="synonym">Mytilus polymorpha</name>
    <dbReference type="NCBI Taxonomy" id="45954"/>
    <lineage>
        <taxon>Eukaryota</taxon>
        <taxon>Metazoa</taxon>
        <taxon>Spiralia</taxon>
        <taxon>Lophotrochozoa</taxon>
        <taxon>Mollusca</taxon>
        <taxon>Bivalvia</taxon>
        <taxon>Autobranchia</taxon>
        <taxon>Heteroconchia</taxon>
        <taxon>Euheterodonta</taxon>
        <taxon>Imparidentia</taxon>
        <taxon>Neoheterodontei</taxon>
        <taxon>Myida</taxon>
        <taxon>Dreissenoidea</taxon>
        <taxon>Dreissenidae</taxon>
        <taxon>Dreissena</taxon>
    </lineage>
</organism>